<sequence>MWCQARLYKDHLRVACYKDRDDPGGQRHFREWSRTVDRNTEFLWSLLLQHLRKKAKATPPENKVLVLGDHSVPERHLRVLQKGPKFATEPFISPPERLTCVRNIARQVQQDLRPRFVSEAMDVVSTTASGSQV</sequence>
<dbReference type="AlphaFoldDB" id="A0A9D4QJ61"/>
<evidence type="ECO:0000313" key="2">
    <source>
        <dbReference type="Proteomes" id="UP000821837"/>
    </source>
</evidence>
<dbReference type="Proteomes" id="UP000821837">
    <property type="component" value="Chromosome 1"/>
</dbReference>
<gene>
    <name evidence="1" type="ORF">HPB52_008571</name>
</gene>
<dbReference type="VEuPathDB" id="VectorBase:RSAN_049421"/>
<reference evidence="1" key="1">
    <citation type="journal article" date="2020" name="Cell">
        <title>Large-Scale Comparative Analyses of Tick Genomes Elucidate Their Genetic Diversity and Vector Capacities.</title>
        <authorList>
            <consortium name="Tick Genome and Microbiome Consortium (TIGMIC)"/>
            <person name="Jia N."/>
            <person name="Wang J."/>
            <person name="Shi W."/>
            <person name="Du L."/>
            <person name="Sun Y."/>
            <person name="Zhan W."/>
            <person name="Jiang J.F."/>
            <person name="Wang Q."/>
            <person name="Zhang B."/>
            <person name="Ji P."/>
            <person name="Bell-Sakyi L."/>
            <person name="Cui X.M."/>
            <person name="Yuan T.T."/>
            <person name="Jiang B.G."/>
            <person name="Yang W.F."/>
            <person name="Lam T.T."/>
            <person name="Chang Q.C."/>
            <person name="Ding S.J."/>
            <person name="Wang X.J."/>
            <person name="Zhu J.G."/>
            <person name="Ruan X.D."/>
            <person name="Zhao L."/>
            <person name="Wei J.T."/>
            <person name="Ye R.Z."/>
            <person name="Que T.C."/>
            <person name="Du C.H."/>
            <person name="Zhou Y.H."/>
            <person name="Cheng J.X."/>
            <person name="Dai P.F."/>
            <person name="Guo W.B."/>
            <person name="Han X.H."/>
            <person name="Huang E.J."/>
            <person name="Li L.F."/>
            <person name="Wei W."/>
            <person name="Gao Y.C."/>
            <person name="Liu J.Z."/>
            <person name="Shao H.Z."/>
            <person name="Wang X."/>
            <person name="Wang C.C."/>
            <person name="Yang T.C."/>
            <person name="Huo Q.B."/>
            <person name="Li W."/>
            <person name="Chen H.Y."/>
            <person name="Chen S.E."/>
            <person name="Zhou L.G."/>
            <person name="Ni X.B."/>
            <person name="Tian J.H."/>
            <person name="Sheng Y."/>
            <person name="Liu T."/>
            <person name="Pan Y.S."/>
            <person name="Xia L.Y."/>
            <person name="Li J."/>
            <person name="Zhao F."/>
            <person name="Cao W.C."/>
        </authorList>
    </citation>
    <scope>NUCLEOTIDE SEQUENCE</scope>
    <source>
        <strain evidence="1">Rsan-2018</strain>
    </source>
</reference>
<evidence type="ECO:0000313" key="1">
    <source>
        <dbReference type="EMBL" id="KAH7982987.1"/>
    </source>
</evidence>
<protein>
    <submittedName>
        <fullName evidence="1">Uncharacterized protein</fullName>
    </submittedName>
</protein>
<name>A0A9D4QJ61_RHISA</name>
<organism evidence="1 2">
    <name type="scientific">Rhipicephalus sanguineus</name>
    <name type="common">Brown dog tick</name>
    <name type="synonym">Ixodes sanguineus</name>
    <dbReference type="NCBI Taxonomy" id="34632"/>
    <lineage>
        <taxon>Eukaryota</taxon>
        <taxon>Metazoa</taxon>
        <taxon>Ecdysozoa</taxon>
        <taxon>Arthropoda</taxon>
        <taxon>Chelicerata</taxon>
        <taxon>Arachnida</taxon>
        <taxon>Acari</taxon>
        <taxon>Parasitiformes</taxon>
        <taxon>Ixodida</taxon>
        <taxon>Ixodoidea</taxon>
        <taxon>Ixodidae</taxon>
        <taxon>Rhipicephalinae</taxon>
        <taxon>Rhipicephalus</taxon>
        <taxon>Rhipicephalus</taxon>
    </lineage>
</organism>
<comment type="caution">
    <text evidence="1">The sequence shown here is derived from an EMBL/GenBank/DDBJ whole genome shotgun (WGS) entry which is preliminary data.</text>
</comment>
<keyword evidence="2" id="KW-1185">Reference proteome</keyword>
<proteinExistence type="predicted"/>
<accession>A0A9D4QJ61</accession>
<dbReference type="EMBL" id="JABSTV010001245">
    <property type="protein sequence ID" value="KAH7982987.1"/>
    <property type="molecule type" value="Genomic_DNA"/>
</dbReference>
<reference evidence="1" key="2">
    <citation type="submission" date="2021-09" db="EMBL/GenBank/DDBJ databases">
        <authorList>
            <person name="Jia N."/>
            <person name="Wang J."/>
            <person name="Shi W."/>
            <person name="Du L."/>
            <person name="Sun Y."/>
            <person name="Zhan W."/>
            <person name="Jiang J."/>
            <person name="Wang Q."/>
            <person name="Zhang B."/>
            <person name="Ji P."/>
            <person name="Sakyi L.B."/>
            <person name="Cui X."/>
            <person name="Yuan T."/>
            <person name="Jiang B."/>
            <person name="Yang W."/>
            <person name="Lam T.T.-Y."/>
            <person name="Chang Q."/>
            <person name="Ding S."/>
            <person name="Wang X."/>
            <person name="Zhu J."/>
            <person name="Ruan X."/>
            <person name="Zhao L."/>
            <person name="Wei J."/>
            <person name="Que T."/>
            <person name="Du C."/>
            <person name="Cheng J."/>
            <person name="Dai P."/>
            <person name="Han X."/>
            <person name="Huang E."/>
            <person name="Gao Y."/>
            <person name="Liu J."/>
            <person name="Shao H."/>
            <person name="Ye R."/>
            <person name="Li L."/>
            <person name="Wei W."/>
            <person name="Wang X."/>
            <person name="Wang C."/>
            <person name="Huo Q."/>
            <person name="Li W."/>
            <person name="Guo W."/>
            <person name="Chen H."/>
            <person name="Chen S."/>
            <person name="Zhou L."/>
            <person name="Zhou L."/>
            <person name="Ni X."/>
            <person name="Tian J."/>
            <person name="Zhou Y."/>
            <person name="Sheng Y."/>
            <person name="Liu T."/>
            <person name="Pan Y."/>
            <person name="Xia L."/>
            <person name="Li J."/>
            <person name="Zhao F."/>
            <person name="Cao W."/>
        </authorList>
    </citation>
    <scope>NUCLEOTIDE SEQUENCE</scope>
    <source>
        <strain evidence="1">Rsan-2018</strain>
        <tissue evidence="1">Larvae</tissue>
    </source>
</reference>